<keyword evidence="2" id="KW-1185">Reference proteome</keyword>
<dbReference type="Ensembl" id="ENSLLET00000042626.1">
    <property type="protein sequence ID" value="ENSLLEP00000040970.1"/>
    <property type="gene ID" value="ENSLLEG00000026080.1"/>
</dbReference>
<organism evidence="1 2">
    <name type="scientific">Leptobrachium leishanense</name>
    <name type="common">Leishan spiny toad</name>
    <dbReference type="NCBI Taxonomy" id="445787"/>
    <lineage>
        <taxon>Eukaryota</taxon>
        <taxon>Metazoa</taxon>
        <taxon>Chordata</taxon>
        <taxon>Craniata</taxon>
        <taxon>Vertebrata</taxon>
        <taxon>Euteleostomi</taxon>
        <taxon>Amphibia</taxon>
        <taxon>Batrachia</taxon>
        <taxon>Anura</taxon>
        <taxon>Pelobatoidea</taxon>
        <taxon>Megophryidae</taxon>
        <taxon>Leptobrachium</taxon>
    </lineage>
</organism>
<accession>A0A8C5QNR1</accession>
<name>A0A8C5QNR1_9ANUR</name>
<dbReference type="AlphaFoldDB" id="A0A8C5QNR1"/>
<evidence type="ECO:0000313" key="2">
    <source>
        <dbReference type="Proteomes" id="UP000694569"/>
    </source>
</evidence>
<proteinExistence type="predicted"/>
<sequence>MTDISWLARNLSAFSSFQKVSLSLSQTTEKEWKKAVKTSSQVIFYHSRHSKRSVQDLHRFLEQCAYINSEKRVTEETQKKSSSECLDIGIFSRSADRGKLLQTSLSQTNRGGLLKEVRHINISRSTKEEIRKEISRCLYAILHVTRKNIGDMDYLSLFEMMKRTALVLIDDLEDTPVGKMPPAKNNIPVAEMNIRPGRLAAMKNRGPKQRPPHRFGIFSRSAEMDYDWLQSLLLAEHFRDQVSDVQSFYISNNGLLQFEEDVSRCSVGILYHTKNRGGINVTDVMSSLYDAELELLSNVLGRDNVLVVIDDLEDSSSSEKCKILEEQPSIGKFAGDLLLVAEVEKKDEFRLLGKLNKIELFNPACKMLTETGYYNL</sequence>
<protein>
    <submittedName>
        <fullName evidence="1">Uncharacterized protein</fullName>
    </submittedName>
</protein>
<reference evidence="1" key="1">
    <citation type="submission" date="2025-08" db="UniProtKB">
        <authorList>
            <consortium name="Ensembl"/>
        </authorList>
    </citation>
    <scope>IDENTIFICATION</scope>
</reference>
<dbReference type="GeneTree" id="ENSGT01000000220125"/>
<reference evidence="1" key="2">
    <citation type="submission" date="2025-09" db="UniProtKB">
        <authorList>
            <consortium name="Ensembl"/>
        </authorList>
    </citation>
    <scope>IDENTIFICATION</scope>
</reference>
<dbReference type="OrthoDB" id="9909549at2759"/>
<dbReference type="Proteomes" id="UP000694569">
    <property type="component" value="Unplaced"/>
</dbReference>
<evidence type="ECO:0000313" key="1">
    <source>
        <dbReference type="Ensembl" id="ENSLLEP00000040970.1"/>
    </source>
</evidence>